<reference evidence="2 3" key="2">
    <citation type="submission" date="2019-09" db="EMBL/GenBank/DDBJ databases">
        <title>Complete Genome Sequence and Methylome Analysis of free living Spirochaetas.</title>
        <authorList>
            <person name="Leshcheva N."/>
            <person name="Mikheeva N."/>
        </authorList>
    </citation>
    <scope>NUCLEOTIDE SEQUENCE [LARGE SCALE GENOMIC DNA]</scope>
    <source>
        <strain evidence="2 3">P</strain>
    </source>
</reference>
<reference evidence="2 3" key="1">
    <citation type="submission" date="2019-02" db="EMBL/GenBank/DDBJ databases">
        <authorList>
            <person name="Fomenkov A."/>
            <person name="Dubinina G."/>
            <person name="Grabovich M."/>
            <person name="Vincze T."/>
            <person name="Roberts R.J."/>
        </authorList>
    </citation>
    <scope>NUCLEOTIDE SEQUENCE [LARGE SCALE GENOMIC DNA]</scope>
    <source>
        <strain evidence="2 3">P</strain>
    </source>
</reference>
<name>A0A5C1QA20_9SPIO</name>
<evidence type="ECO:0000313" key="3">
    <source>
        <dbReference type="Proteomes" id="UP000323824"/>
    </source>
</evidence>
<gene>
    <name evidence="2" type="ORF">EW093_01830</name>
</gene>
<dbReference type="InterPro" id="IPR037171">
    <property type="entry name" value="NagB/RpiA_transferase-like"/>
</dbReference>
<dbReference type="SUPFAM" id="SSF100950">
    <property type="entry name" value="NagB/RpiA/CoA transferase-like"/>
    <property type="match status" value="1"/>
</dbReference>
<dbReference type="Pfam" id="PF01182">
    <property type="entry name" value="Glucosamine_iso"/>
    <property type="match status" value="1"/>
</dbReference>
<keyword evidence="3" id="KW-1185">Reference proteome</keyword>
<dbReference type="GO" id="GO:0005975">
    <property type="term" value="P:carbohydrate metabolic process"/>
    <property type="evidence" value="ECO:0007669"/>
    <property type="project" value="InterPro"/>
</dbReference>
<evidence type="ECO:0000313" key="2">
    <source>
        <dbReference type="EMBL" id="QEN03494.1"/>
    </source>
</evidence>
<evidence type="ECO:0000259" key="1">
    <source>
        <dbReference type="Pfam" id="PF01182"/>
    </source>
</evidence>
<dbReference type="OrthoDB" id="9810967at2"/>
<dbReference type="AlphaFoldDB" id="A0A5C1QA20"/>
<feature type="domain" description="Glucosamine/galactosamine-6-phosphate isomerase" evidence="1">
    <location>
        <begin position="30"/>
        <end position="195"/>
    </location>
</feature>
<dbReference type="Gene3D" id="3.40.50.1360">
    <property type="match status" value="1"/>
</dbReference>
<sequence>MELSYNKNIKIEAFDSLNTLSKDLVNLLKPGNIALSGGSTYLKLLKEWSTLNLDLDGITFFPVDERVVDFNSEDSNWGNTTRNFLSKFSILPTNHFIDPKEYQVRLSNISMDLVFLGVGDDGHTASLFSTDVVFAHPYKKVISTISPKEPKNRISLTGNYLVESNNIIIILFGDGKKDIVNKVLNNIELPITTLLKRVKNGTIYIHKPLIGDIHE</sequence>
<dbReference type="EMBL" id="CP035807">
    <property type="protein sequence ID" value="QEN03494.1"/>
    <property type="molecule type" value="Genomic_DNA"/>
</dbReference>
<accession>A0A5C1QA20</accession>
<dbReference type="PANTHER" id="PTHR11054:SF0">
    <property type="entry name" value="6-PHOSPHOGLUCONOLACTONASE"/>
    <property type="match status" value="1"/>
</dbReference>
<organism evidence="2 3">
    <name type="scientific">Thiospirochaeta perfilievii</name>
    <dbReference type="NCBI Taxonomy" id="252967"/>
    <lineage>
        <taxon>Bacteria</taxon>
        <taxon>Pseudomonadati</taxon>
        <taxon>Spirochaetota</taxon>
        <taxon>Spirochaetia</taxon>
        <taxon>Spirochaetales</taxon>
        <taxon>Spirochaetaceae</taxon>
        <taxon>Thiospirochaeta</taxon>
    </lineage>
</organism>
<dbReference type="KEGG" id="sper:EW093_01830"/>
<dbReference type="PANTHER" id="PTHR11054">
    <property type="entry name" value="6-PHOSPHOGLUCONOLACTONASE"/>
    <property type="match status" value="1"/>
</dbReference>
<dbReference type="RefSeq" id="WP_149566752.1">
    <property type="nucleotide sequence ID" value="NZ_CP035807.1"/>
</dbReference>
<dbReference type="InterPro" id="IPR039104">
    <property type="entry name" value="6PGL"/>
</dbReference>
<protein>
    <recommendedName>
        <fullName evidence="1">Glucosamine/galactosamine-6-phosphate isomerase domain-containing protein</fullName>
    </recommendedName>
</protein>
<dbReference type="InterPro" id="IPR006148">
    <property type="entry name" value="Glc/Gal-6P_isomerase"/>
</dbReference>
<dbReference type="Proteomes" id="UP000323824">
    <property type="component" value="Chromosome"/>
</dbReference>
<proteinExistence type="predicted"/>